<dbReference type="Proteomes" id="UP000826462">
    <property type="component" value="Chromosome 2"/>
</dbReference>
<dbReference type="InterPro" id="IPR045889">
    <property type="entry name" value="MES/HNL"/>
</dbReference>
<protein>
    <submittedName>
        <fullName evidence="4">Alpha/beta hydrolase</fullName>
    </submittedName>
</protein>
<evidence type="ECO:0000313" key="5">
    <source>
        <dbReference type="Proteomes" id="UP000826462"/>
    </source>
</evidence>
<feature type="domain" description="AB hydrolase-1" evidence="3">
    <location>
        <begin position="32"/>
        <end position="302"/>
    </location>
</feature>
<dbReference type="InterPro" id="IPR000073">
    <property type="entry name" value="AB_hydrolase_1"/>
</dbReference>
<gene>
    <name evidence="4" type="ORF">KZJ38_23490</name>
</gene>
<evidence type="ECO:0000256" key="1">
    <source>
        <dbReference type="ARBA" id="ARBA00022801"/>
    </source>
</evidence>
<proteinExistence type="predicted"/>
<dbReference type="EMBL" id="CP080096">
    <property type="protein sequence ID" value="QYD72668.1"/>
    <property type="molecule type" value="Genomic_DNA"/>
</dbReference>
<organism evidence="4 5">
    <name type="scientific">Paraburkholderia edwinii</name>
    <dbReference type="NCBI Taxonomy" id="2861782"/>
    <lineage>
        <taxon>Bacteria</taxon>
        <taxon>Pseudomonadati</taxon>
        <taxon>Pseudomonadota</taxon>
        <taxon>Betaproteobacteria</taxon>
        <taxon>Burkholderiales</taxon>
        <taxon>Burkholderiaceae</taxon>
        <taxon>Paraburkholderia</taxon>
    </lineage>
</organism>
<dbReference type="InterPro" id="IPR029058">
    <property type="entry name" value="AB_hydrolase_fold"/>
</dbReference>
<evidence type="ECO:0000256" key="2">
    <source>
        <dbReference type="SAM" id="MobiDB-lite"/>
    </source>
</evidence>
<dbReference type="GO" id="GO:0016787">
    <property type="term" value="F:hydrolase activity"/>
    <property type="evidence" value="ECO:0007669"/>
    <property type="project" value="UniProtKB-KW"/>
</dbReference>
<dbReference type="PANTHER" id="PTHR10992">
    <property type="entry name" value="METHYLESTERASE FAMILY MEMBER"/>
    <property type="match status" value="1"/>
</dbReference>
<dbReference type="SUPFAM" id="SSF53474">
    <property type="entry name" value="alpha/beta-Hydrolases"/>
    <property type="match status" value="1"/>
</dbReference>
<keyword evidence="1 4" id="KW-0378">Hydrolase</keyword>
<keyword evidence="5" id="KW-1185">Reference proteome</keyword>
<name>A0ABX8V0R3_9BURK</name>
<dbReference type="Pfam" id="PF12697">
    <property type="entry name" value="Abhydrolase_6"/>
    <property type="match status" value="1"/>
</dbReference>
<sequence>MTGKFHEDGQKPSGSVPPFGDEPSTQAVKLPFVLVHGGWWGAWSFERLIPLLMSRGHAALARDLPGHGLNARFPSSYMRRPMERASFESEQSPNAQFTRDEYVDAILGAIDCVSAFGNGQVVLVGHSMSGALISMVAERCPERIAKLVYLSAFMPRTGTAIVDYIHAPENEGQLIPLLFTGDPAATGALRIDHRADDLASRETGRRAFCGDMSEGGYHALVNLTTPDEAAAPMATPVQTTVERWGSVERHYIMCLQDYAIRPAMQRRFVEEADAFVPQRPTVVHSLDASHGAVVSQPGALAELLVDIANGDMLSQP</sequence>
<feature type="compositionally biased region" description="Basic and acidic residues" evidence="2">
    <location>
        <begin position="1"/>
        <end position="10"/>
    </location>
</feature>
<dbReference type="Gene3D" id="3.40.50.1820">
    <property type="entry name" value="alpha/beta hydrolase"/>
    <property type="match status" value="1"/>
</dbReference>
<dbReference type="PANTHER" id="PTHR10992:SF1083">
    <property type="entry name" value="METHYLESTERASE 1"/>
    <property type="match status" value="1"/>
</dbReference>
<feature type="region of interest" description="Disordered" evidence="2">
    <location>
        <begin position="1"/>
        <end position="21"/>
    </location>
</feature>
<evidence type="ECO:0000259" key="3">
    <source>
        <dbReference type="Pfam" id="PF12697"/>
    </source>
</evidence>
<evidence type="ECO:0000313" key="4">
    <source>
        <dbReference type="EMBL" id="QYD72668.1"/>
    </source>
</evidence>
<accession>A0ABX8V0R3</accession>
<reference evidence="4 5" key="1">
    <citation type="submission" date="2021-07" db="EMBL/GenBank/DDBJ databases">
        <title>Paraburkholderia edwinii protects Aspergillus sp. from phenazines by acting as a toxin sponge.</title>
        <authorList>
            <person name="Dahlstrom K.M."/>
            <person name="Newman D.K."/>
        </authorList>
    </citation>
    <scope>NUCLEOTIDE SEQUENCE [LARGE SCALE GENOMIC DNA]</scope>
    <source>
        <strain evidence="4 5">Pe01</strain>
    </source>
</reference>